<comment type="caution">
    <text evidence="1">The sequence shown here is derived from an EMBL/GenBank/DDBJ whole genome shotgun (WGS) entry which is preliminary data.</text>
</comment>
<evidence type="ECO:0000313" key="1">
    <source>
        <dbReference type="EMBL" id="MDN3709309.1"/>
    </source>
</evidence>
<dbReference type="EMBL" id="JAUFQU010000030">
    <property type="protein sequence ID" value="MDN3709309.1"/>
    <property type="molecule type" value="Genomic_DNA"/>
</dbReference>
<protein>
    <submittedName>
        <fullName evidence="1">Uncharacterized protein</fullName>
    </submittedName>
</protein>
<accession>A0ABT8CXN3</accession>
<name>A0ABT8CXN3_9FLAO</name>
<sequence length="52" mass="5450">MSPTTKAFLANANVAAPTSGETCRLRLRLAGLCSPAGWCIPDASCFCVSDKF</sequence>
<proteinExistence type="predicted"/>
<dbReference type="RefSeq" id="WP_290365013.1">
    <property type="nucleotide sequence ID" value="NZ_JAUFQU010000030.1"/>
</dbReference>
<gene>
    <name evidence="1" type="ORF">QW060_20035</name>
</gene>
<evidence type="ECO:0000313" key="2">
    <source>
        <dbReference type="Proteomes" id="UP001242368"/>
    </source>
</evidence>
<keyword evidence="2" id="KW-1185">Reference proteome</keyword>
<organism evidence="1 2">
    <name type="scientific">Paenimyroides ceti</name>
    <dbReference type="NCBI Taxonomy" id="395087"/>
    <lineage>
        <taxon>Bacteria</taxon>
        <taxon>Pseudomonadati</taxon>
        <taxon>Bacteroidota</taxon>
        <taxon>Flavobacteriia</taxon>
        <taxon>Flavobacteriales</taxon>
        <taxon>Flavobacteriaceae</taxon>
        <taxon>Paenimyroides</taxon>
    </lineage>
</organism>
<dbReference type="Proteomes" id="UP001242368">
    <property type="component" value="Unassembled WGS sequence"/>
</dbReference>
<reference evidence="2" key="1">
    <citation type="journal article" date="2019" name="Int. J. Syst. Evol. Microbiol.">
        <title>The Global Catalogue of Microorganisms (GCM) 10K type strain sequencing project: providing services to taxonomists for standard genome sequencing and annotation.</title>
        <authorList>
            <consortium name="The Broad Institute Genomics Platform"/>
            <consortium name="The Broad Institute Genome Sequencing Center for Infectious Disease"/>
            <person name="Wu L."/>
            <person name="Ma J."/>
        </authorList>
    </citation>
    <scope>NUCLEOTIDE SEQUENCE [LARGE SCALE GENOMIC DNA]</scope>
    <source>
        <strain evidence="2">CECT 7184</strain>
    </source>
</reference>